<dbReference type="Proteomes" id="UP001606305">
    <property type="component" value="Unassembled WGS sequence"/>
</dbReference>
<gene>
    <name evidence="4" type="ORF">ACG00X_09165</name>
</gene>
<dbReference type="PANTHER" id="PTHR43344">
    <property type="entry name" value="PHOSPHOSERINE PHOSPHATASE"/>
    <property type="match status" value="1"/>
</dbReference>
<dbReference type="SUPFAM" id="SSF56784">
    <property type="entry name" value="HAD-like"/>
    <property type="match status" value="1"/>
</dbReference>
<dbReference type="InterPro" id="IPR036412">
    <property type="entry name" value="HAD-like_sf"/>
</dbReference>
<keyword evidence="3" id="KW-0460">Magnesium</keyword>
<accession>A0ABW7G539</accession>
<dbReference type="Pfam" id="PF12710">
    <property type="entry name" value="HAD"/>
    <property type="match status" value="1"/>
</dbReference>
<proteinExistence type="predicted"/>
<keyword evidence="1" id="KW-0479">Metal-binding</keyword>
<dbReference type="CDD" id="cd02612">
    <property type="entry name" value="HAD_PGPPase"/>
    <property type="match status" value="1"/>
</dbReference>
<dbReference type="Gene3D" id="1.20.1440.100">
    <property type="entry name" value="SG protein - dephosphorylation function"/>
    <property type="match status" value="1"/>
</dbReference>
<dbReference type="InterPro" id="IPR050582">
    <property type="entry name" value="HAD-like_SerB"/>
</dbReference>
<sequence>MNLTLFDLDGTLIPVDSDHCFGAFMVDIGWVDGQVWGARNDEFFAHYNAGTLDLPTYIEFATSAWRSRPLAEALAARERFMAEVMEPALQPQARALVERHRAAGDLIAIVTATNVFVTEPIARAFGVEHLIGVDLKRDAEGRYTGEIDGVPSFREGKIERVHAWLKGLGAQWHDFERVTFYSDSTNDLPLLERVSHPVATNPSPSLAKIAMERGWPQLQLFA</sequence>
<keyword evidence="5" id="KW-1185">Reference proteome</keyword>
<dbReference type="InterPro" id="IPR006385">
    <property type="entry name" value="HAD_hydro_SerB1"/>
</dbReference>
<evidence type="ECO:0000256" key="3">
    <source>
        <dbReference type="ARBA" id="ARBA00022842"/>
    </source>
</evidence>
<reference evidence="4 5" key="1">
    <citation type="submission" date="2024-09" db="EMBL/GenBank/DDBJ databases">
        <title>Novel species of the genus Pelomonas and Roseateles isolated from streams.</title>
        <authorList>
            <person name="Lu H."/>
        </authorList>
    </citation>
    <scope>NUCLEOTIDE SEQUENCE [LARGE SCALE GENOMIC DNA]</scope>
    <source>
        <strain evidence="4 5">BYS96W</strain>
    </source>
</reference>
<evidence type="ECO:0000256" key="1">
    <source>
        <dbReference type="ARBA" id="ARBA00022723"/>
    </source>
</evidence>
<protein>
    <submittedName>
        <fullName evidence="4">HAD family hydrolase</fullName>
    </submittedName>
</protein>
<evidence type="ECO:0000313" key="4">
    <source>
        <dbReference type="EMBL" id="MFG6457001.1"/>
    </source>
</evidence>
<dbReference type="NCBIfam" id="TIGR01490">
    <property type="entry name" value="HAD-SF-IB-hyp1"/>
    <property type="match status" value="1"/>
</dbReference>
<dbReference type="PANTHER" id="PTHR43344:SF13">
    <property type="entry name" value="PHOSPHATASE RV3661-RELATED"/>
    <property type="match status" value="1"/>
</dbReference>
<dbReference type="EMBL" id="JBIGIA010000006">
    <property type="protein sequence ID" value="MFG6457001.1"/>
    <property type="molecule type" value="Genomic_DNA"/>
</dbReference>
<evidence type="ECO:0000256" key="2">
    <source>
        <dbReference type="ARBA" id="ARBA00022801"/>
    </source>
</evidence>
<dbReference type="Gene3D" id="3.40.50.1000">
    <property type="entry name" value="HAD superfamily/HAD-like"/>
    <property type="match status" value="1"/>
</dbReference>
<evidence type="ECO:0000313" key="5">
    <source>
        <dbReference type="Proteomes" id="UP001606305"/>
    </source>
</evidence>
<comment type="caution">
    <text evidence="4">The sequence shown here is derived from an EMBL/GenBank/DDBJ whole genome shotgun (WGS) entry which is preliminary data.</text>
</comment>
<dbReference type="RefSeq" id="WP_394487819.1">
    <property type="nucleotide sequence ID" value="NZ_JBIGIA010000006.1"/>
</dbReference>
<dbReference type="GO" id="GO:0016787">
    <property type="term" value="F:hydrolase activity"/>
    <property type="evidence" value="ECO:0007669"/>
    <property type="project" value="UniProtKB-KW"/>
</dbReference>
<dbReference type="InterPro" id="IPR023214">
    <property type="entry name" value="HAD_sf"/>
</dbReference>
<name>A0ABW7G539_9BURK</name>
<dbReference type="NCBIfam" id="TIGR01488">
    <property type="entry name" value="HAD-SF-IB"/>
    <property type="match status" value="1"/>
</dbReference>
<organism evidence="4 5">
    <name type="scientific">Pelomonas nitida</name>
    <dbReference type="NCBI Taxonomy" id="3299027"/>
    <lineage>
        <taxon>Bacteria</taxon>
        <taxon>Pseudomonadati</taxon>
        <taxon>Pseudomonadota</taxon>
        <taxon>Betaproteobacteria</taxon>
        <taxon>Burkholderiales</taxon>
        <taxon>Sphaerotilaceae</taxon>
        <taxon>Roseateles</taxon>
    </lineage>
</organism>
<keyword evidence="2 4" id="KW-0378">Hydrolase</keyword>